<dbReference type="Proteomes" id="UP001198220">
    <property type="component" value="Unassembled WGS sequence"/>
</dbReference>
<reference evidence="3 4" key="1">
    <citation type="submission" date="2021-10" db="EMBL/GenBank/DDBJ databases">
        <title>Anaerobic single-cell dispensing facilitates the cultivation of human gut bacteria.</title>
        <authorList>
            <person name="Afrizal A."/>
        </authorList>
    </citation>
    <scope>NUCLEOTIDE SEQUENCE [LARGE SCALE GENOMIC DNA]</scope>
    <source>
        <strain evidence="3 4">CLA-AA-H276</strain>
    </source>
</reference>
<evidence type="ECO:0000259" key="2">
    <source>
        <dbReference type="Pfam" id="PF07331"/>
    </source>
</evidence>
<dbReference type="InterPro" id="IPR009936">
    <property type="entry name" value="DUF1468"/>
</dbReference>
<organism evidence="3 4">
    <name type="scientific">Hominiventricola filiformis</name>
    <dbReference type="NCBI Taxonomy" id="2885352"/>
    <lineage>
        <taxon>Bacteria</taxon>
        <taxon>Bacillati</taxon>
        <taxon>Bacillota</taxon>
        <taxon>Clostridia</taxon>
        <taxon>Lachnospirales</taxon>
        <taxon>Lachnospiraceae</taxon>
        <taxon>Hominiventricola</taxon>
    </lineage>
</organism>
<evidence type="ECO:0000256" key="1">
    <source>
        <dbReference type="SAM" id="Phobius"/>
    </source>
</evidence>
<keyword evidence="4" id="KW-1185">Reference proteome</keyword>
<keyword evidence="1" id="KW-0812">Transmembrane</keyword>
<proteinExistence type="predicted"/>
<name>A0AAE3D992_9FIRM</name>
<keyword evidence="1" id="KW-0472">Membrane</keyword>
<gene>
    <name evidence="3" type="ORF">LKD36_04330</name>
</gene>
<feature type="transmembrane region" description="Helical" evidence="1">
    <location>
        <begin position="7"/>
        <end position="29"/>
    </location>
</feature>
<comment type="caution">
    <text evidence="3">The sequence shown here is derived from an EMBL/GenBank/DDBJ whole genome shotgun (WGS) entry which is preliminary data.</text>
</comment>
<evidence type="ECO:0000313" key="4">
    <source>
        <dbReference type="Proteomes" id="UP001198220"/>
    </source>
</evidence>
<dbReference type="AlphaFoldDB" id="A0AAE3D992"/>
<accession>A0AAE3D992</accession>
<feature type="domain" description="DUF1468" evidence="2">
    <location>
        <begin position="14"/>
        <end position="159"/>
    </location>
</feature>
<dbReference type="RefSeq" id="WP_308458848.1">
    <property type="nucleotide sequence ID" value="NZ_JAJEPS010000003.1"/>
</dbReference>
<feature type="transmembrane region" description="Helical" evidence="1">
    <location>
        <begin position="41"/>
        <end position="64"/>
    </location>
</feature>
<dbReference type="Pfam" id="PF07331">
    <property type="entry name" value="TctB"/>
    <property type="match status" value="1"/>
</dbReference>
<protein>
    <submittedName>
        <fullName evidence="3">Tripartite tricarboxylate transporter TctB family protein</fullName>
    </submittedName>
</protein>
<sequence>MREETRLDMIAASFTLIFGIAILILSTGIEVKAKNGDVGSAFLPVLIGWMMVVLSIIYGVSALLEGRRAGKAAVEVDEQEILKPDNKKIFLSFILMVSYAVLLKPIGFLISSILYLFLQINVMTDKPTAKQRIFFAVLSIIVPVLINYIFVNWFSMALPDGILG</sequence>
<evidence type="ECO:0000313" key="3">
    <source>
        <dbReference type="EMBL" id="MCC2125403.1"/>
    </source>
</evidence>
<dbReference type="EMBL" id="JAJEPS010000003">
    <property type="protein sequence ID" value="MCC2125403.1"/>
    <property type="molecule type" value="Genomic_DNA"/>
</dbReference>
<feature type="transmembrane region" description="Helical" evidence="1">
    <location>
        <begin position="89"/>
        <end position="118"/>
    </location>
</feature>
<feature type="transmembrane region" description="Helical" evidence="1">
    <location>
        <begin position="133"/>
        <end position="154"/>
    </location>
</feature>
<keyword evidence="1" id="KW-1133">Transmembrane helix</keyword>